<dbReference type="EMBL" id="CP031165">
    <property type="protein sequence ID" value="AXV07643.1"/>
    <property type="molecule type" value="Genomic_DNA"/>
</dbReference>
<evidence type="ECO:0000256" key="1">
    <source>
        <dbReference type="SAM" id="SignalP"/>
    </source>
</evidence>
<dbReference type="GO" id="GO:0008270">
    <property type="term" value="F:zinc ion binding"/>
    <property type="evidence" value="ECO:0007669"/>
    <property type="project" value="InterPro"/>
</dbReference>
<keyword evidence="3" id="KW-0645">Protease</keyword>
<dbReference type="Pfam" id="PF00246">
    <property type="entry name" value="Peptidase_M14"/>
    <property type="match status" value="1"/>
</dbReference>
<accession>A0A346XZJ6</accession>
<sequence length="477" mass="51196">MSLSRRMFLGRAASSAAAAGAFSLPTLLSAPAFAQDGSAPQTPFEAGGRTGWTSHAAELDFFDSILGPKSPNRFTMDVIGQTDLDDCVRRDGSEGTLPVHLFAFGTDHTGDVATPGTRPTVYILCSQHGNEPAGREAGIELIRDLAFTTDPTLLELLSKVNIIVTPTANPRGRQRNARENGVTDINRDHLNLRTREARAYAEAGNVWRPYMIVDHHEYGPGQPVLYDDDVLYLWPRNLNVDEQVRAGAKEFCLDYIKADCEAAGYTADEYGLAKVGPNYGPLQTPVGAPTGVQTAGDWDDGIARNATGLRNAMGILVESAVSARPHDPSEATNNLFRRVASQRVVMDAAIRHLSEKGEASMAITAGAPVRRAEDGAAQGTVWFDGQDEAHPSTSLASLQPQTFDDPGAEEYRIPASALTKAEGVHGTLTGVLGLHEVDWTVDGDQAVFPMAQQSKNVIPLLLDSRAERSTVNGTASY</sequence>
<keyword evidence="4" id="KW-1185">Reference proteome</keyword>
<dbReference type="PROSITE" id="PS51318">
    <property type="entry name" value="TAT"/>
    <property type="match status" value="1"/>
</dbReference>
<organism evidence="3 4">
    <name type="scientific">Euzebya pacifica</name>
    <dbReference type="NCBI Taxonomy" id="1608957"/>
    <lineage>
        <taxon>Bacteria</taxon>
        <taxon>Bacillati</taxon>
        <taxon>Actinomycetota</taxon>
        <taxon>Nitriliruptoria</taxon>
        <taxon>Euzebyales</taxon>
    </lineage>
</organism>
<feature type="domain" description="Peptidase M14" evidence="2">
    <location>
        <begin position="113"/>
        <end position="191"/>
    </location>
</feature>
<keyword evidence="3" id="KW-0121">Carboxypeptidase</keyword>
<feature type="signal peptide" evidence="1">
    <location>
        <begin position="1"/>
        <end position="34"/>
    </location>
</feature>
<evidence type="ECO:0000313" key="4">
    <source>
        <dbReference type="Proteomes" id="UP000264006"/>
    </source>
</evidence>
<dbReference type="SUPFAM" id="SSF53187">
    <property type="entry name" value="Zn-dependent exopeptidases"/>
    <property type="match status" value="1"/>
</dbReference>
<dbReference type="KEGG" id="euz:DVS28_a2964"/>
<proteinExistence type="predicted"/>
<evidence type="ECO:0000313" key="3">
    <source>
        <dbReference type="EMBL" id="AXV07643.1"/>
    </source>
</evidence>
<dbReference type="OrthoDB" id="9758209at2"/>
<keyword evidence="1" id="KW-0732">Signal</keyword>
<dbReference type="GO" id="GO:0004181">
    <property type="term" value="F:metallocarboxypeptidase activity"/>
    <property type="evidence" value="ECO:0007669"/>
    <property type="project" value="InterPro"/>
</dbReference>
<evidence type="ECO:0000259" key="2">
    <source>
        <dbReference type="Pfam" id="PF00246"/>
    </source>
</evidence>
<keyword evidence="3" id="KW-0378">Hydrolase</keyword>
<reference evidence="3 4" key="1">
    <citation type="submission" date="2018-09" db="EMBL/GenBank/DDBJ databases">
        <title>Complete genome sequence of Euzebya sp. DY32-46 isolated from seawater of Pacific Ocean.</title>
        <authorList>
            <person name="Xu L."/>
            <person name="Wu Y.-H."/>
            <person name="Xu X.-W."/>
        </authorList>
    </citation>
    <scope>NUCLEOTIDE SEQUENCE [LARGE SCALE GENOMIC DNA]</scope>
    <source>
        <strain evidence="3 4">DY32-46</strain>
    </source>
</reference>
<protein>
    <submittedName>
        <fullName evidence="3">Putative carboxypeptidase</fullName>
    </submittedName>
</protein>
<dbReference type="GO" id="GO:0006508">
    <property type="term" value="P:proteolysis"/>
    <property type="evidence" value="ECO:0007669"/>
    <property type="project" value="InterPro"/>
</dbReference>
<dbReference type="InterPro" id="IPR006311">
    <property type="entry name" value="TAT_signal"/>
</dbReference>
<dbReference type="RefSeq" id="WP_114592102.1">
    <property type="nucleotide sequence ID" value="NZ_CP031165.1"/>
</dbReference>
<dbReference type="InterPro" id="IPR000834">
    <property type="entry name" value="Peptidase_M14"/>
</dbReference>
<gene>
    <name evidence="3" type="ORF">DVS28_a2964</name>
</gene>
<dbReference type="AlphaFoldDB" id="A0A346XZJ6"/>
<dbReference type="Gene3D" id="3.40.630.10">
    <property type="entry name" value="Zn peptidases"/>
    <property type="match status" value="1"/>
</dbReference>
<dbReference type="Proteomes" id="UP000264006">
    <property type="component" value="Chromosome"/>
</dbReference>
<feature type="chain" id="PRO_5016574817" evidence="1">
    <location>
        <begin position="35"/>
        <end position="477"/>
    </location>
</feature>
<name>A0A346XZJ6_9ACTN</name>